<reference evidence="1 2" key="1">
    <citation type="submission" date="2019-09" db="EMBL/GenBank/DDBJ databases">
        <title>YIM 48816 draft genome.</title>
        <authorList>
            <person name="Jiang L."/>
        </authorList>
    </citation>
    <scope>NUCLEOTIDE SEQUENCE [LARGE SCALE GENOMIC DNA]</scope>
    <source>
        <strain evidence="1 2">YIM 48816</strain>
    </source>
</reference>
<dbReference type="AlphaFoldDB" id="A0A6L3T1C7"/>
<dbReference type="PANTHER" id="PTHR30024:SF2">
    <property type="entry name" value="ABC TRANSPORTER SUBSTRATE-BINDING PROTEIN"/>
    <property type="match status" value="1"/>
</dbReference>
<dbReference type="RefSeq" id="WP_150999454.1">
    <property type="nucleotide sequence ID" value="NZ_BPQY01000355.1"/>
</dbReference>
<keyword evidence="2" id="KW-1185">Reference proteome</keyword>
<dbReference type="OrthoDB" id="6788250at2"/>
<name>A0A6L3T1C7_9HYPH</name>
<gene>
    <name evidence="1" type="ORF">F6X53_08420</name>
</gene>
<accession>A0A6L3T1C7</accession>
<organism evidence="1 2">
    <name type="scientific">Methylobacterium soli</name>
    <dbReference type="NCBI Taxonomy" id="553447"/>
    <lineage>
        <taxon>Bacteria</taxon>
        <taxon>Pseudomonadati</taxon>
        <taxon>Pseudomonadota</taxon>
        <taxon>Alphaproteobacteria</taxon>
        <taxon>Hyphomicrobiales</taxon>
        <taxon>Methylobacteriaceae</taxon>
        <taxon>Methylobacterium</taxon>
    </lineage>
</organism>
<dbReference type="Gene3D" id="3.40.190.10">
    <property type="entry name" value="Periplasmic binding protein-like II"/>
    <property type="match status" value="2"/>
</dbReference>
<dbReference type="EMBL" id="VZZK01000007">
    <property type="protein sequence ID" value="KAB1079783.1"/>
    <property type="molecule type" value="Genomic_DNA"/>
</dbReference>
<proteinExistence type="predicted"/>
<dbReference type="Proteomes" id="UP000474159">
    <property type="component" value="Unassembled WGS sequence"/>
</dbReference>
<sequence>MRRRDVLAGAAAALAAGLGPARAEVGEVRIARQPSLGHLPLMLMEEQDLLQKAAAARGVAGLQARYLTLAGGAAMNDALLSGQIQFAAGGVPPLVLLWSKTQGSALAVKGVAAMNSMPLLMNTNNPRIRTLADFTDRDKIALPAVKVSVQAMFLQMAAEKELGEARRNELDRLTVTLAHPDGMAALLAGSEVTAHFTAAPIQELELRRPGIRTVLNTFDVLGEPSTFNVVWAAAAFTQANPEVHAAFTAALEQAVAMIAADRRAAAQVYVRLARDASDVGLITDILNDPQVRFTTTPQAIQKYAAFMARSGMVRRRAESWKDLFFAQVHDKAGS</sequence>
<dbReference type="PANTHER" id="PTHR30024">
    <property type="entry name" value="ALIPHATIC SULFONATES-BINDING PROTEIN-RELATED"/>
    <property type="match status" value="1"/>
</dbReference>
<evidence type="ECO:0000313" key="2">
    <source>
        <dbReference type="Proteomes" id="UP000474159"/>
    </source>
</evidence>
<protein>
    <submittedName>
        <fullName evidence="1">ABC transporter substrate-binding protein</fullName>
    </submittedName>
</protein>
<dbReference type="SUPFAM" id="SSF53850">
    <property type="entry name" value="Periplasmic binding protein-like II"/>
    <property type="match status" value="1"/>
</dbReference>
<evidence type="ECO:0000313" key="1">
    <source>
        <dbReference type="EMBL" id="KAB1079783.1"/>
    </source>
</evidence>
<comment type="caution">
    <text evidence="1">The sequence shown here is derived from an EMBL/GenBank/DDBJ whole genome shotgun (WGS) entry which is preliminary data.</text>
</comment>
<dbReference type="Pfam" id="PF13379">
    <property type="entry name" value="NMT1_2"/>
    <property type="match status" value="1"/>
</dbReference>